<dbReference type="InterPro" id="IPR005545">
    <property type="entry name" value="YCII"/>
</dbReference>
<name>A0A561E128_9MICO</name>
<dbReference type="AlphaFoldDB" id="A0A561E128"/>
<dbReference type="OrthoDB" id="668782at2"/>
<evidence type="ECO:0000313" key="4">
    <source>
        <dbReference type="Proteomes" id="UP000318297"/>
    </source>
</evidence>
<evidence type="ECO:0000256" key="1">
    <source>
        <dbReference type="ARBA" id="ARBA00007689"/>
    </source>
</evidence>
<dbReference type="PANTHER" id="PTHR35174">
    <property type="entry name" value="BLL7171 PROTEIN-RELATED"/>
    <property type="match status" value="1"/>
</dbReference>
<feature type="domain" description="YCII-related" evidence="2">
    <location>
        <begin position="4"/>
        <end position="107"/>
    </location>
</feature>
<sequence>MAQYAVLIYAPESAHALDADEAALEICDAHADELSASDAMLVAYAFTPRDMATSVRVGAITKGPFVDSREAVAGVYVIEADDLDAAVAIAKTNPVLHQGGGVEVRPIHSGGVIRQPRS</sequence>
<dbReference type="InterPro" id="IPR011008">
    <property type="entry name" value="Dimeric_a/b-barrel"/>
</dbReference>
<evidence type="ECO:0000313" key="3">
    <source>
        <dbReference type="EMBL" id="TWE09291.1"/>
    </source>
</evidence>
<comment type="similarity">
    <text evidence="1">Belongs to the YciI family.</text>
</comment>
<comment type="caution">
    <text evidence="3">The sequence shown here is derived from an EMBL/GenBank/DDBJ whole genome shotgun (WGS) entry which is preliminary data.</text>
</comment>
<dbReference type="Pfam" id="PF03795">
    <property type="entry name" value="YCII"/>
    <property type="match status" value="1"/>
</dbReference>
<dbReference type="PANTHER" id="PTHR35174:SF3">
    <property type="entry name" value="BLL7171 PROTEIN"/>
    <property type="match status" value="1"/>
</dbReference>
<reference evidence="3 4" key="1">
    <citation type="submission" date="2019-06" db="EMBL/GenBank/DDBJ databases">
        <title>Sequencing the genomes of 1000 actinobacteria strains.</title>
        <authorList>
            <person name="Klenk H.-P."/>
        </authorList>
    </citation>
    <scope>NUCLEOTIDE SEQUENCE [LARGE SCALE GENOMIC DNA]</scope>
    <source>
        <strain evidence="3 4">DSM 19560</strain>
    </source>
</reference>
<dbReference type="RefSeq" id="WP_145229839.1">
    <property type="nucleotide sequence ID" value="NZ_VIVQ01000003.1"/>
</dbReference>
<keyword evidence="4" id="KW-1185">Reference proteome</keyword>
<evidence type="ECO:0000259" key="2">
    <source>
        <dbReference type="Pfam" id="PF03795"/>
    </source>
</evidence>
<dbReference type="Proteomes" id="UP000318297">
    <property type="component" value="Unassembled WGS sequence"/>
</dbReference>
<dbReference type="EMBL" id="VIVQ01000003">
    <property type="protein sequence ID" value="TWE09291.1"/>
    <property type="molecule type" value="Genomic_DNA"/>
</dbReference>
<protein>
    <recommendedName>
        <fullName evidence="2">YCII-related domain-containing protein</fullName>
    </recommendedName>
</protein>
<accession>A0A561E128</accession>
<dbReference type="Gene3D" id="3.30.70.1060">
    <property type="entry name" value="Dimeric alpha+beta barrel"/>
    <property type="match status" value="1"/>
</dbReference>
<dbReference type="SUPFAM" id="SSF54909">
    <property type="entry name" value="Dimeric alpha+beta barrel"/>
    <property type="match status" value="1"/>
</dbReference>
<gene>
    <name evidence="3" type="ORF">BKA23_2991</name>
</gene>
<proteinExistence type="inferred from homology"/>
<organism evidence="3 4">
    <name type="scientific">Rudaeicoccus suwonensis</name>
    <dbReference type="NCBI Taxonomy" id="657409"/>
    <lineage>
        <taxon>Bacteria</taxon>
        <taxon>Bacillati</taxon>
        <taxon>Actinomycetota</taxon>
        <taxon>Actinomycetes</taxon>
        <taxon>Micrococcales</taxon>
        <taxon>Dermacoccaceae</taxon>
        <taxon>Rudaeicoccus</taxon>
    </lineage>
</organism>